<proteinExistence type="predicted"/>
<dbReference type="AlphaFoldDB" id="A0A7Y9YCU1"/>
<dbReference type="GO" id="GO:0051213">
    <property type="term" value="F:dioxygenase activity"/>
    <property type="evidence" value="ECO:0007669"/>
    <property type="project" value="UniProtKB-KW"/>
</dbReference>
<keyword evidence="3" id="KW-0223">Dioxygenase</keyword>
<dbReference type="SUPFAM" id="SSF54593">
    <property type="entry name" value="Glyoxalase/Bleomycin resistance protein/Dihydroxybiphenyl dioxygenase"/>
    <property type="match status" value="1"/>
</dbReference>
<keyword evidence="1" id="KW-0479">Metal-binding</keyword>
<evidence type="ECO:0000313" key="3">
    <source>
        <dbReference type="EMBL" id="NYI08597.1"/>
    </source>
</evidence>
<gene>
    <name evidence="3" type="ORF">BKA05_000112</name>
</gene>
<dbReference type="GO" id="GO:0046872">
    <property type="term" value="F:metal ion binding"/>
    <property type="evidence" value="ECO:0007669"/>
    <property type="project" value="UniProtKB-KW"/>
</dbReference>
<keyword evidence="4" id="KW-1185">Reference proteome</keyword>
<organism evidence="3 4">
    <name type="scientific">Nocardioides marinus</name>
    <dbReference type="NCBI Taxonomy" id="374514"/>
    <lineage>
        <taxon>Bacteria</taxon>
        <taxon>Bacillati</taxon>
        <taxon>Actinomycetota</taxon>
        <taxon>Actinomycetes</taxon>
        <taxon>Propionibacteriales</taxon>
        <taxon>Nocardioidaceae</taxon>
        <taxon>Nocardioides</taxon>
    </lineage>
</organism>
<protein>
    <submittedName>
        <fullName evidence="3">Catechol 2,3-dioxygenase-like lactoylglutathione lyase family enzyme</fullName>
    </submittedName>
</protein>
<dbReference type="Pfam" id="PF13669">
    <property type="entry name" value="Glyoxalase_4"/>
    <property type="match status" value="1"/>
</dbReference>
<keyword evidence="3" id="KW-0456">Lyase</keyword>
<dbReference type="RefSeq" id="WP_218842186.1">
    <property type="nucleotide sequence ID" value="NZ_BAAAPP010000002.1"/>
</dbReference>
<accession>A0A7Y9YCU1</accession>
<evidence type="ECO:0000256" key="1">
    <source>
        <dbReference type="ARBA" id="ARBA00022723"/>
    </source>
</evidence>
<comment type="caution">
    <text evidence="3">The sequence shown here is derived from an EMBL/GenBank/DDBJ whole genome shotgun (WGS) entry which is preliminary data.</text>
</comment>
<dbReference type="PANTHER" id="PTHR43048">
    <property type="entry name" value="METHYLMALONYL-COA EPIMERASE"/>
    <property type="match status" value="1"/>
</dbReference>
<dbReference type="GO" id="GO:0016829">
    <property type="term" value="F:lyase activity"/>
    <property type="evidence" value="ECO:0007669"/>
    <property type="project" value="UniProtKB-KW"/>
</dbReference>
<reference evidence="3 4" key="1">
    <citation type="submission" date="2020-07" db="EMBL/GenBank/DDBJ databases">
        <title>Sequencing the genomes of 1000 actinobacteria strains.</title>
        <authorList>
            <person name="Klenk H.-P."/>
        </authorList>
    </citation>
    <scope>NUCLEOTIDE SEQUENCE [LARGE SCALE GENOMIC DNA]</scope>
    <source>
        <strain evidence="3 4">DSM 18248</strain>
    </source>
</reference>
<dbReference type="GO" id="GO:0046491">
    <property type="term" value="P:L-methylmalonyl-CoA metabolic process"/>
    <property type="evidence" value="ECO:0007669"/>
    <property type="project" value="TreeGrafter"/>
</dbReference>
<keyword evidence="3" id="KW-0560">Oxidoreductase</keyword>
<dbReference type="InterPro" id="IPR037523">
    <property type="entry name" value="VOC_core"/>
</dbReference>
<feature type="domain" description="VOC" evidence="2">
    <location>
        <begin position="8"/>
        <end position="147"/>
    </location>
</feature>
<dbReference type="InterPro" id="IPR051785">
    <property type="entry name" value="MMCE/EMCE_epimerase"/>
</dbReference>
<dbReference type="PANTHER" id="PTHR43048:SF3">
    <property type="entry name" value="METHYLMALONYL-COA EPIMERASE, MITOCHONDRIAL"/>
    <property type="match status" value="1"/>
</dbReference>
<dbReference type="GO" id="GO:0004493">
    <property type="term" value="F:methylmalonyl-CoA epimerase activity"/>
    <property type="evidence" value="ECO:0007669"/>
    <property type="project" value="TreeGrafter"/>
</dbReference>
<evidence type="ECO:0000313" key="4">
    <source>
        <dbReference type="Proteomes" id="UP000537326"/>
    </source>
</evidence>
<evidence type="ECO:0000259" key="2">
    <source>
        <dbReference type="PROSITE" id="PS51819"/>
    </source>
</evidence>
<dbReference type="PROSITE" id="PS51819">
    <property type="entry name" value="VOC"/>
    <property type="match status" value="1"/>
</dbReference>
<dbReference type="InterPro" id="IPR029068">
    <property type="entry name" value="Glyas_Bleomycin-R_OHBP_Dase"/>
</dbReference>
<sequence length="161" mass="16975">MTHTAPGPIAQVCWVVPDISASESFLATTLGVGAWTSMGEVRFGPDEATHRGAPADFTVLVSLAWAGDLQVELIQPLAGESLYAEFLAEHPAGGLHHVAIETEDVDASVAAAGLPVLSEGSMAGGLMRFAYLDGAAHGVPFVELLWLSEEMREIFATMRRG</sequence>
<dbReference type="Proteomes" id="UP000537326">
    <property type="component" value="Unassembled WGS sequence"/>
</dbReference>
<name>A0A7Y9YCU1_9ACTN</name>
<dbReference type="Gene3D" id="3.10.180.10">
    <property type="entry name" value="2,3-Dihydroxybiphenyl 1,2-Dioxygenase, domain 1"/>
    <property type="match status" value="1"/>
</dbReference>
<dbReference type="EMBL" id="JACBZI010000001">
    <property type="protein sequence ID" value="NYI08597.1"/>
    <property type="molecule type" value="Genomic_DNA"/>
</dbReference>